<dbReference type="InterPro" id="IPR050358">
    <property type="entry name" value="RSE1/DDB1/CFT1"/>
</dbReference>
<evidence type="ECO:0000259" key="1">
    <source>
        <dbReference type="Pfam" id="PF03178"/>
    </source>
</evidence>
<dbReference type="PANTHER" id="PTHR10644">
    <property type="entry name" value="DNA REPAIR/RNA PROCESSING CPSF FAMILY"/>
    <property type="match status" value="1"/>
</dbReference>
<dbReference type="InterPro" id="IPR004871">
    <property type="entry name" value="RSE1/DDB1/CPSF1_C"/>
</dbReference>
<reference evidence="3" key="1">
    <citation type="submission" date="2022-11" db="UniProtKB">
        <authorList>
            <consortium name="WormBaseParasite"/>
        </authorList>
    </citation>
    <scope>IDENTIFICATION</scope>
</reference>
<dbReference type="AlphaFoldDB" id="A0A914V4C7"/>
<proteinExistence type="predicted"/>
<dbReference type="GO" id="GO:0005634">
    <property type="term" value="C:nucleus"/>
    <property type="evidence" value="ECO:0007669"/>
    <property type="project" value="InterPro"/>
</dbReference>
<dbReference type="Proteomes" id="UP000887566">
    <property type="component" value="Unplaced"/>
</dbReference>
<dbReference type="Pfam" id="PF03178">
    <property type="entry name" value="CPSF_A"/>
    <property type="match status" value="1"/>
</dbReference>
<name>A0A914V4C7_9BILA</name>
<evidence type="ECO:0000313" key="2">
    <source>
        <dbReference type="Proteomes" id="UP000887566"/>
    </source>
</evidence>
<organism evidence="2 3">
    <name type="scientific">Plectus sambesii</name>
    <dbReference type="NCBI Taxonomy" id="2011161"/>
    <lineage>
        <taxon>Eukaryota</taxon>
        <taxon>Metazoa</taxon>
        <taxon>Ecdysozoa</taxon>
        <taxon>Nematoda</taxon>
        <taxon>Chromadorea</taxon>
        <taxon>Plectida</taxon>
        <taxon>Plectina</taxon>
        <taxon>Plectoidea</taxon>
        <taxon>Plectidae</taxon>
        <taxon>Plectus</taxon>
    </lineage>
</organism>
<dbReference type="GO" id="GO:0003676">
    <property type="term" value="F:nucleic acid binding"/>
    <property type="evidence" value="ECO:0007669"/>
    <property type="project" value="InterPro"/>
</dbReference>
<sequence length="162" mass="18277">LVHEKEIKGCPFALDVMNGKLLAAINSSVRLFEWTPEKELRLECSHFNFITALYLKTKGDFVLAGDIMRSVCLLAYKSVESTFEEIARDYNPNWMTSVEIIDDDTFLGAENSFNMYTVQKDSAATTDEDRMRLQACDGRPAEHVSYQTGAFMGRPEKSGPCN</sequence>
<feature type="domain" description="RSE1/DDB1/CPSF1 C-terminal" evidence="1">
    <location>
        <begin position="1"/>
        <end position="135"/>
    </location>
</feature>
<evidence type="ECO:0000313" key="3">
    <source>
        <dbReference type="WBParaSite" id="PSAMB.scaffold15027size1702.g36348.t1"/>
    </source>
</evidence>
<dbReference type="WBParaSite" id="PSAMB.scaffold15027size1702.g36348.t1">
    <property type="protein sequence ID" value="PSAMB.scaffold15027size1702.g36348.t1"/>
    <property type="gene ID" value="PSAMB.scaffold15027size1702.g36348"/>
</dbReference>
<keyword evidence="2" id="KW-1185">Reference proteome</keyword>
<dbReference type="InterPro" id="IPR015943">
    <property type="entry name" value="WD40/YVTN_repeat-like_dom_sf"/>
</dbReference>
<dbReference type="Gene3D" id="2.130.10.10">
    <property type="entry name" value="YVTN repeat-like/Quinoprotein amine dehydrogenase"/>
    <property type="match status" value="1"/>
</dbReference>
<protein>
    <submittedName>
        <fullName evidence="3">DNA damage-binding protein 1</fullName>
    </submittedName>
</protein>
<accession>A0A914V4C7</accession>